<dbReference type="InterPro" id="IPR036291">
    <property type="entry name" value="NAD(P)-bd_dom_sf"/>
</dbReference>
<dbReference type="SUPFAM" id="SSF51735">
    <property type="entry name" value="NAD(P)-binding Rossmann-fold domains"/>
    <property type="match status" value="1"/>
</dbReference>
<reference evidence="3" key="1">
    <citation type="submission" date="2020-03" db="EMBL/GenBank/DDBJ databases">
        <authorList>
            <person name="Guo F."/>
        </authorList>
    </citation>
    <scope>NUCLEOTIDE SEQUENCE</scope>
    <source>
        <strain evidence="3">JCM 30134</strain>
    </source>
</reference>
<keyword evidence="1" id="KW-0560">Oxidoreductase</keyword>
<dbReference type="AlphaFoldDB" id="A0A9E5MMC0"/>
<dbReference type="Proteomes" id="UP000787472">
    <property type="component" value="Unassembled WGS sequence"/>
</dbReference>
<protein>
    <submittedName>
        <fullName evidence="3">SDR family NAD(P)-dependent oxidoreductase</fullName>
    </submittedName>
</protein>
<dbReference type="PRINTS" id="PR00080">
    <property type="entry name" value="SDRFAMILY"/>
</dbReference>
<dbReference type="RefSeq" id="WP_167185841.1">
    <property type="nucleotide sequence ID" value="NZ_JAAONZ010000006.1"/>
</dbReference>
<evidence type="ECO:0000256" key="2">
    <source>
        <dbReference type="RuleBase" id="RU000363"/>
    </source>
</evidence>
<comment type="similarity">
    <text evidence="2">Belongs to the short-chain dehydrogenases/reductases (SDR) family.</text>
</comment>
<dbReference type="PANTHER" id="PTHR43157">
    <property type="entry name" value="PHOSPHATIDYLINOSITOL-GLYCAN BIOSYNTHESIS CLASS F PROTEIN-RELATED"/>
    <property type="match status" value="1"/>
</dbReference>
<comment type="caution">
    <text evidence="3">The sequence shown here is derived from an EMBL/GenBank/DDBJ whole genome shotgun (WGS) entry which is preliminary data.</text>
</comment>
<keyword evidence="4" id="KW-1185">Reference proteome</keyword>
<dbReference type="Pfam" id="PF00106">
    <property type="entry name" value="adh_short"/>
    <property type="match status" value="1"/>
</dbReference>
<dbReference type="PRINTS" id="PR00081">
    <property type="entry name" value="GDHRDH"/>
</dbReference>
<dbReference type="GO" id="GO:0016491">
    <property type="term" value="F:oxidoreductase activity"/>
    <property type="evidence" value="ECO:0007669"/>
    <property type="project" value="UniProtKB-KW"/>
</dbReference>
<name>A0A9E5MMC0_9GAMM</name>
<dbReference type="NCBIfam" id="NF004846">
    <property type="entry name" value="PRK06197.1"/>
    <property type="match status" value="1"/>
</dbReference>
<dbReference type="EMBL" id="JAAONZ010000006">
    <property type="protein sequence ID" value="NHO65945.1"/>
    <property type="molecule type" value="Genomic_DNA"/>
</dbReference>
<evidence type="ECO:0000313" key="3">
    <source>
        <dbReference type="EMBL" id="NHO65945.1"/>
    </source>
</evidence>
<evidence type="ECO:0000313" key="4">
    <source>
        <dbReference type="Proteomes" id="UP000787472"/>
    </source>
</evidence>
<proteinExistence type="inferred from homology"/>
<dbReference type="Gene3D" id="3.40.50.720">
    <property type="entry name" value="NAD(P)-binding Rossmann-like Domain"/>
    <property type="match status" value="1"/>
</dbReference>
<sequence length="302" mass="32701">MTQKIIIITGANAGIGFQSTLHFAREGAKVIMACRNLDKATDAKAQIEKEVPNADLHIIRLDVSDLISVQTFAAQFIDQFGALDVLINNAGIVAIPLTRNAAGHEMQLATNYLGAFSLTGLLLPYFRKDIPTRIVNVCSLAHRMGKLNVDNLNWEITDYDQWKAYGNSKVAIMSHTLELNRRLQQSGSKTIAVGAHPGFANTNIHQNSPALNRENASALSKWFHKKMEAFIPSAADAARPIILAAEGSGVRGGDYYGPGGFLEIGGKPATAKINKVAKNTDLAEQLWTASETLTGTRYLPSS</sequence>
<dbReference type="PANTHER" id="PTHR43157:SF31">
    <property type="entry name" value="PHOSPHATIDYLINOSITOL-GLYCAN BIOSYNTHESIS CLASS F PROTEIN"/>
    <property type="match status" value="1"/>
</dbReference>
<gene>
    <name evidence="3" type="ORF">G8770_10365</name>
</gene>
<evidence type="ECO:0000256" key="1">
    <source>
        <dbReference type="ARBA" id="ARBA00023002"/>
    </source>
</evidence>
<organism evidence="3 4">
    <name type="scientific">Pseudomaricurvus hydrocarbonicus</name>
    <dbReference type="NCBI Taxonomy" id="1470433"/>
    <lineage>
        <taxon>Bacteria</taxon>
        <taxon>Pseudomonadati</taxon>
        <taxon>Pseudomonadota</taxon>
        <taxon>Gammaproteobacteria</taxon>
        <taxon>Cellvibrionales</taxon>
        <taxon>Cellvibrionaceae</taxon>
        <taxon>Pseudomaricurvus</taxon>
    </lineage>
</organism>
<accession>A0A9E5MMC0</accession>
<dbReference type="InterPro" id="IPR002347">
    <property type="entry name" value="SDR_fam"/>
</dbReference>
<dbReference type="CDD" id="cd05327">
    <property type="entry name" value="retinol-DH_like_SDR_c_like"/>
    <property type="match status" value="1"/>
</dbReference>